<feature type="domain" description="PE" evidence="1">
    <location>
        <begin position="4"/>
        <end position="94"/>
    </location>
</feature>
<dbReference type="EMBL" id="BLKZ01000001">
    <property type="protein sequence ID" value="GFG90374.1"/>
    <property type="molecule type" value="Genomic_DNA"/>
</dbReference>
<evidence type="ECO:0000313" key="2">
    <source>
        <dbReference type="EMBL" id="GFG90374.1"/>
    </source>
</evidence>
<proteinExistence type="predicted"/>
<dbReference type="RefSeq" id="WP_163711935.1">
    <property type="nucleotide sequence ID" value="NZ_BLKZ01000001.1"/>
</dbReference>
<protein>
    <recommendedName>
        <fullName evidence="1">PE domain-containing protein</fullName>
    </recommendedName>
</protein>
<dbReference type="Proteomes" id="UP000465360">
    <property type="component" value="Unassembled WGS sequence"/>
</dbReference>
<dbReference type="Gene3D" id="1.10.287.850">
    <property type="entry name" value="HP0062-like domain"/>
    <property type="match status" value="1"/>
</dbReference>
<dbReference type="SUPFAM" id="SSF140459">
    <property type="entry name" value="PE/PPE dimer-like"/>
    <property type="match status" value="1"/>
</dbReference>
<dbReference type="InterPro" id="IPR000084">
    <property type="entry name" value="PE-PGRS_N"/>
</dbReference>
<reference evidence="2 3" key="1">
    <citation type="journal article" date="2019" name="Emerg. Microbes Infect.">
        <title>Comprehensive subspecies identification of 175 nontuberculous mycobacteria species based on 7547 genomic profiles.</title>
        <authorList>
            <person name="Matsumoto Y."/>
            <person name="Kinjo T."/>
            <person name="Motooka D."/>
            <person name="Nabeya D."/>
            <person name="Jung N."/>
            <person name="Uechi K."/>
            <person name="Horii T."/>
            <person name="Iida T."/>
            <person name="Fujita J."/>
            <person name="Nakamura S."/>
        </authorList>
    </citation>
    <scope>NUCLEOTIDE SEQUENCE [LARGE SCALE GENOMIC DNA]</scope>
    <source>
        <strain evidence="2 3">JCM 30725</strain>
    </source>
</reference>
<keyword evidence="3" id="KW-1185">Reference proteome</keyword>
<evidence type="ECO:0000259" key="1">
    <source>
        <dbReference type="Pfam" id="PF00934"/>
    </source>
</evidence>
<evidence type="ECO:0000313" key="3">
    <source>
        <dbReference type="Proteomes" id="UP000465360"/>
    </source>
</evidence>
<dbReference type="Pfam" id="PF00934">
    <property type="entry name" value="PE"/>
    <property type="match status" value="1"/>
</dbReference>
<dbReference type="AlphaFoldDB" id="A0A7I9YNW5"/>
<organism evidence="2 3">
    <name type="scientific">Mycobacterium bourgelatii</name>
    <dbReference type="NCBI Taxonomy" id="1273442"/>
    <lineage>
        <taxon>Bacteria</taxon>
        <taxon>Bacillati</taxon>
        <taxon>Actinomycetota</taxon>
        <taxon>Actinomycetes</taxon>
        <taxon>Mycobacteriales</taxon>
        <taxon>Mycobacteriaceae</taxon>
        <taxon>Mycobacterium</taxon>
    </lineage>
</organism>
<name>A0A7I9YNW5_MYCBU</name>
<comment type="caution">
    <text evidence="2">The sequence shown here is derived from an EMBL/GenBank/DDBJ whole genome shotgun (WGS) entry which is preliminary data.</text>
</comment>
<accession>A0A7I9YNW5</accession>
<sequence length="216" mass="22255">MSLLSVVPDLVAAASRNLQHIGADLRSATSVAATQTTAIAAPAADEVSSAITAVFVSSAQNFQTLSAQAVNFHDAFVDLLNGSAAQYVSTEAANAQQTLAGPAEPVFGRSISVGPLSFLLSFGPEGVYQSVTLYSPFGRAAELLLTGTPFQEFGFDGLTTNVSGTFYTSLGPVEWLSGSVTTTSFPSGGGQFWGSLGGLTPLGYQAVELTSIFRRG</sequence>
<dbReference type="InterPro" id="IPR038332">
    <property type="entry name" value="PPE_sf"/>
</dbReference>
<gene>
    <name evidence="2" type="ORF">MBOU_24160</name>
</gene>